<dbReference type="AlphaFoldDB" id="A0A445FDS6"/>
<gene>
    <name evidence="1" type="ORF">D0Y65_050850</name>
</gene>
<name>A0A445FDS6_GLYSO</name>
<dbReference type="Proteomes" id="UP000289340">
    <property type="component" value="Chromosome 19"/>
</dbReference>
<keyword evidence="2" id="KW-1185">Reference proteome</keyword>
<reference evidence="1 2" key="1">
    <citation type="submission" date="2018-09" db="EMBL/GenBank/DDBJ databases">
        <title>A high-quality reference genome of wild soybean provides a powerful tool to mine soybean genomes.</title>
        <authorList>
            <person name="Xie M."/>
            <person name="Chung C.Y.L."/>
            <person name="Li M.-W."/>
            <person name="Wong F.-L."/>
            <person name="Chan T.-F."/>
            <person name="Lam H.-M."/>
        </authorList>
    </citation>
    <scope>NUCLEOTIDE SEQUENCE [LARGE SCALE GENOMIC DNA]</scope>
    <source>
        <strain evidence="2">cv. W05</strain>
        <tissue evidence="1">Hypocotyl of etiolated seedlings</tissue>
    </source>
</reference>
<dbReference type="EMBL" id="QZWG01000019">
    <property type="protein sequence ID" value="RZB46973.1"/>
    <property type="molecule type" value="Genomic_DNA"/>
</dbReference>
<comment type="caution">
    <text evidence="1">The sequence shown here is derived from an EMBL/GenBank/DDBJ whole genome shotgun (WGS) entry which is preliminary data.</text>
</comment>
<evidence type="ECO:0000313" key="2">
    <source>
        <dbReference type="Proteomes" id="UP000289340"/>
    </source>
</evidence>
<sequence>MCIFTSPLSSPTLNAHPTSYIPHPLLYRALTLVPLQAVTPSHCTIVALSLYLTPLCCPVAHRFVPSHCDAALLEPLRLGTSSSFFYGPFFSGYEPLLSKKVVDMSELWSLVCQGVPDATGICSTLWKLLLGYLLPNCGLWSTELAKKLAITVQ</sequence>
<protein>
    <submittedName>
        <fullName evidence="1">Uncharacterized protein</fullName>
    </submittedName>
</protein>
<proteinExistence type="predicted"/>
<accession>A0A445FDS6</accession>
<evidence type="ECO:0000313" key="1">
    <source>
        <dbReference type="EMBL" id="RZB46973.1"/>
    </source>
</evidence>
<organism evidence="1 2">
    <name type="scientific">Glycine soja</name>
    <name type="common">Wild soybean</name>
    <dbReference type="NCBI Taxonomy" id="3848"/>
    <lineage>
        <taxon>Eukaryota</taxon>
        <taxon>Viridiplantae</taxon>
        <taxon>Streptophyta</taxon>
        <taxon>Embryophyta</taxon>
        <taxon>Tracheophyta</taxon>
        <taxon>Spermatophyta</taxon>
        <taxon>Magnoliopsida</taxon>
        <taxon>eudicotyledons</taxon>
        <taxon>Gunneridae</taxon>
        <taxon>Pentapetalae</taxon>
        <taxon>rosids</taxon>
        <taxon>fabids</taxon>
        <taxon>Fabales</taxon>
        <taxon>Fabaceae</taxon>
        <taxon>Papilionoideae</taxon>
        <taxon>50 kb inversion clade</taxon>
        <taxon>NPAAA clade</taxon>
        <taxon>indigoferoid/millettioid clade</taxon>
        <taxon>Phaseoleae</taxon>
        <taxon>Glycine</taxon>
        <taxon>Glycine subgen. Soja</taxon>
    </lineage>
</organism>